<proteinExistence type="predicted"/>
<evidence type="ECO:0000313" key="1">
    <source>
        <dbReference type="EMBL" id="ACT16383.1"/>
    </source>
</evidence>
<dbReference type="Pfam" id="PF13589">
    <property type="entry name" value="HATPase_c_3"/>
    <property type="match status" value="1"/>
</dbReference>
<evidence type="ECO:0008006" key="2">
    <source>
        <dbReference type="Google" id="ProtNLM"/>
    </source>
</evidence>
<dbReference type="SUPFAM" id="SSF55874">
    <property type="entry name" value="ATPase domain of HSP90 chaperone/DNA topoisomerase II/histidine kinase"/>
    <property type="match status" value="1"/>
</dbReference>
<dbReference type="AlphaFoldDB" id="C6DYA8"/>
<dbReference type="eggNOG" id="COG0326">
    <property type="taxonomic scope" value="Bacteria"/>
</dbReference>
<dbReference type="OrthoDB" id="7452186at2"/>
<accession>C6DYA8</accession>
<dbReference type="InterPro" id="IPR036890">
    <property type="entry name" value="HATPase_C_sf"/>
</dbReference>
<organism evidence="1">
    <name type="scientific">Geobacter sp. (strain M21)</name>
    <dbReference type="NCBI Taxonomy" id="443144"/>
    <lineage>
        <taxon>Bacteria</taxon>
        <taxon>Pseudomonadati</taxon>
        <taxon>Thermodesulfobacteriota</taxon>
        <taxon>Desulfuromonadia</taxon>
        <taxon>Geobacterales</taxon>
        <taxon>Geobacteraceae</taxon>
        <taxon>Geobacter</taxon>
    </lineage>
</organism>
<dbReference type="KEGG" id="gem:GM21_0300"/>
<dbReference type="HOGENOM" id="CLU_556386_0_0_7"/>
<gene>
    <name evidence="1" type="ordered locus">GM21_0300</name>
</gene>
<sequence length="490" mass="56533">MINNIFIGKSLLETITSALYENPIILFREYVQNSADAYKKAKNDGYASIDDFDINIKIDKSNACITITDNGYGIYTTADFEKKMINIAMSDKLDRSQYIGFRGIGRLSAMPFCNSLEFVNKKKGSAQLDKCKWDGSKYRNLLNSDATDLQSFFDIVKSIVEVSSEASDGAIDDHYFKVIIKGYSPEIAEVIESANFKQRLKKMLPLKYSDNFKASQKIIEKYNQFMSEAFNDFAYSVKLDGEELLKNYSDSKHVLESDIVFWEITGKAGPKKEPGEKIGIMWFTFNKKPIANNDDNDYGILVRSKNVLMGTNDTFADLCENSKEHISTYRELTQALRGVYGEMLINSTNLKDNARREWFKTDDNSYYLKCIIISFMKSLHLYRYKASKYFNNKGPENKKLLKEALINLVDIDTNNIDVNSFYDIEKSDDSNQDNDEIQSYLYATEDIPRQSKTKKKTYDELMVIIQEFFEKEGQFDMFLKLRAYVKKAFN</sequence>
<name>C6DYA8_GEOSM</name>
<dbReference type="EMBL" id="CP001661">
    <property type="protein sequence ID" value="ACT16383.1"/>
    <property type="molecule type" value="Genomic_DNA"/>
</dbReference>
<dbReference type="Gene3D" id="3.30.565.10">
    <property type="entry name" value="Histidine kinase-like ATPase, C-terminal domain"/>
    <property type="match status" value="1"/>
</dbReference>
<protein>
    <recommendedName>
        <fullName evidence="2">ATP-binding protein</fullName>
    </recommendedName>
</protein>
<dbReference type="STRING" id="443144.GM21_0300"/>
<reference evidence="1" key="1">
    <citation type="submission" date="2009-07" db="EMBL/GenBank/DDBJ databases">
        <title>Complete sequence of Geobacter sp. M21.</title>
        <authorList>
            <consortium name="US DOE Joint Genome Institute"/>
            <person name="Lucas S."/>
            <person name="Copeland A."/>
            <person name="Lapidus A."/>
            <person name="Glavina del Rio T."/>
            <person name="Dalin E."/>
            <person name="Tice H."/>
            <person name="Bruce D."/>
            <person name="Goodwin L."/>
            <person name="Pitluck S."/>
            <person name="Saunders E."/>
            <person name="Brettin T."/>
            <person name="Detter J.C."/>
            <person name="Han C."/>
            <person name="Larimer F."/>
            <person name="Land M."/>
            <person name="Hauser L."/>
            <person name="Kyrpides N."/>
            <person name="Ovchinnikova G."/>
            <person name="Lovley D."/>
        </authorList>
    </citation>
    <scope>NUCLEOTIDE SEQUENCE [LARGE SCALE GENOMIC DNA]</scope>
    <source>
        <strain evidence="1">M21</strain>
    </source>
</reference>